<evidence type="ECO:0000313" key="1">
    <source>
        <dbReference type="EMBL" id="PWN52016.1"/>
    </source>
</evidence>
<reference evidence="1 2" key="1">
    <citation type="journal article" date="2018" name="Mol. Biol. Evol.">
        <title>Broad Genomic Sampling Reveals a Smut Pathogenic Ancestry of the Fungal Clade Ustilaginomycotina.</title>
        <authorList>
            <person name="Kijpornyongpan T."/>
            <person name="Mondo S.J."/>
            <person name="Barry K."/>
            <person name="Sandor L."/>
            <person name="Lee J."/>
            <person name="Lipzen A."/>
            <person name="Pangilinan J."/>
            <person name="LaButti K."/>
            <person name="Hainaut M."/>
            <person name="Henrissat B."/>
            <person name="Grigoriev I.V."/>
            <person name="Spatafora J.W."/>
            <person name="Aime M.C."/>
        </authorList>
    </citation>
    <scope>NUCLEOTIDE SEQUENCE [LARGE SCALE GENOMIC DNA]</scope>
    <source>
        <strain evidence="1 2">SA 807</strain>
    </source>
</reference>
<sequence>MSGSKSVIDAWNECDKVDTLFVFVCLIACWIVVPAVGLGYSGYSTRKNGLASFLPSLFCILIVSIHWWAIGYSLAFSEGGGAFIGDLKNLFHAGVSSSPIGTIPALLFSEFQMVFCATVCAISVGGICERGRLVSLVPFILLWSTFVYCPLARMVWADQGFLANLGVLDFAGGTPVHICSGATATALSVYLSRPLFRSKKSSKRTPSHLRLHKPHNTMNQLVALILIWSCWLPFEAGTALAFNFRSIMTLCVTNLCAASGAFTWTMMTYFESGKWSLDSTFLGMLAGLVMITPAGGFVGMGSAVVLGAIGSVFSRQVLRFKFTERAQRLRWVDCGDTFTTHCVGGVLATICTGIFASKEITAYDGTEIVGGALFDGNWAQIPVQLLEAVVGFTWTFSASYFFIALIDCVPGLEVLCMDSELKKGMDAAQMEESFSDEHWISEVDYEPLSTSLRLD</sequence>
<dbReference type="EMBL" id="KZ819802">
    <property type="protein sequence ID" value="PWN52016.1"/>
    <property type="molecule type" value="Genomic_DNA"/>
</dbReference>
<protein>
    <submittedName>
        <fullName evidence="1">Ammonium transporter</fullName>
    </submittedName>
</protein>
<accession>A0ACD0P1U7</accession>
<name>A0ACD0P1U7_9BASI</name>
<dbReference type="Proteomes" id="UP000245626">
    <property type="component" value="Unassembled WGS sequence"/>
</dbReference>
<keyword evidence="2" id="KW-1185">Reference proteome</keyword>
<evidence type="ECO:0000313" key="2">
    <source>
        <dbReference type="Proteomes" id="UP000245626"/>
    </source>
</evidence>
<gene>
    <name evidence="1" type="ORF">IE53DRAFT_25091</name>
</gene>
<organism evidence="1 2">
    <name type="scientific">Violaceomyces palustris</name>
    <dbReference type="NCBI Taxonomy" id="1673888"/>
    <lineage>
        <taxon>Eukaryota</taxon>
        <taxon>Fungi</taxon>
        <taxon>Dikarya</taxon>
        <taxon>Basidiomycota</taxon>
        <taxon>Ustilaginomycotina</taxon>
        <taxon>Ustilaginomycetes</taxon>
        <taxon>Violaceomycetales</taxon>
        <taxon>Violaceomycetaceae</taxon>
        <taxon>Violaceomyces</taxon>
    </lineage>
</organism>
<proteinExistence type="predicted"/>